<accession>A0A0F9D331</accession>
<reference evidence="1" key="1">
    <citation type="journal article" date="2015" name="Nature">
        <title>Complex archaea that bridge the gap between prokaryotes and eukaryotes.</title>
        <authorList>
            <person name="Spang A."/>
            <person name="Saw J.H."/>
            <person name="Jorgensen S.L."/>
            <person name="Zaremba-Niedzwiedzka K."/>
            <person name="Martijn J."/>
            <person name="Lind A.E."/>
            <person name="van Eijk R."/>
            <person name="Schleper C."/>
            <person name="Guy L."/>
            <person name="Ettema T.J."/>
        </authorList>
    </citation>
    <scope>NUCLEOTIDE SEQUENCE</scope>
</reference>
<name>A0A0F9D331_9ZZZZ</name>
<comment type="caution">
    <text evidence="1">The sequence shown here is derived from an EMBL/GenBank/DDBJ whole genome shotgun (WGS) entry which is preliminary data.</text>
</comment>
<evidence type="ECO:0000313" key="1">
    <source>
        <dbReference type="EMBL" id="KKL48131.1"/>
    </source>
</evidence>
<protein>
    <submittedName>
        <fullName evidence="1">Uncharacterized protein</fullName>
    </submittedName>
</protein>
<dbReference type="AlphaFoldDB" id="A0A0F9D331"/>
<gene>
    <name evidence="1" type="ORF">LCGC14_2328620</name>
</gene>
<organism evidence="1">
    <name type="scientific">marine sediment metagenome</name>
    <dbReference type="NCBI Taxonomy" id="412755"/>
    <lineage>
        <taxon>unclassified sequences</taxon>
        <taxon>metagenomes</taxon>
        <taxon>ecological metagenomes</taxon>
    </lineage>
</organism>
<proteinExistence type="predicted"/>
<feature type="non-terminal residue" evidence="1">
    <location>
        <position position="129"/>
    </location>
</feature>
<dbReference type="EMBL" id="LAZR01033422">
    <property type="protein sequence ID" value="KKL48131.1"/>
    <property type="molecule type" value="Genomic_DNA"/>
</dbReference>
<sequence length="129" mass="13792">MLIKHLLNSFRNKVLTSKASIWLPEADIVIPIHENVLAVLESEELGKRLISAGNLVVDTGDIWYAQRAASEATTNAFITGYLSSVPWTLIAKGIDSDDAVDMTVAAGTGEKTEAATYPKTNDGDADNTG</sequence>